<dbReference type="AlphaFoldDB" id="A0AAJ4D2V3"/>
<dbReference type="GeneID" id="82853105"/>
<evidence type="ECO:0000256" key="8">
    <source>
        <dbReference type="RuleBase" id="RU362026"/>
    </source>
</evidence>
<evidence type="ECO:0000256" key="4">
    <source>
        <dbReference type="ARBA" id="ARBA00022691"/>
    </source>
</evidence>
<dbReference type="PRINTS" id="PR00508">
    <property type="entry name" value="S21N4MTFRASE"/>
</dbReference>
<evidence type="ECO:0000256" key="7">
    <source>
        <dbReference type="ARBA" id="ARBA00049120"/>
    </source>
</evidence>
<dbReference type="PANTHER" id="PTHR13370:SF3">
    <property type="entry name" value="TRNA (GUANINE(10)-N2)-METHYLTRANSFERASE HOMOLOG"/>
    <property type="match status" value="1"/>
</dbReference>
<keyword evidence="3" id="KW-0808">Transferase</keyword>
<keyword evidence="6" id="KW-0238">DNA-binding</keyword>
<evidence type="ECO:0000256" key="2">
    <source>
        <dbReference type="ARBA" id="ARBA00022603"/>
    </source>
</evidence>
<dbReference type="PROSITE" id="PS00093">
    <property type="entry name" value="N4_MTASE"/>
    <property type="match status" value="1"/>
</dbReference>
<dbReference type="InterPro" id="IPR017985">
    <property type="entry name" value="MeTrfase_CN4_CS"/>
</dbReference>
<keyword evidence="4" id="KW-0949">S-adenosyl-L-methionine</keyword>
<evidence type="ECO:0000256" key="5">
    <source>
        <dbReference type="ARBA" id="ARBA00022747"/>
    </source>
</evidence>
<dbReference type="REBASE" id="297355">
    <property type="entry name" value="M.Bgl3574ORF10475P"/>
</dbReference>
<evidence type="ECO:0000256" key="6">
    <source>
        <dbReference type="ARBA" id="ARBA00023125"/>
    </source>
</evidence>
<dbReference type="InterPro" id="IPR029063">
    <property type="entry name" value="SAM-dependent_MTases_sf"/>
</dbReference>
<name>A0AAJ4D2V3_9BACI</name>
<keyword evidence="2" id="KW-0489">Methyltransferase</keyword>
<dbReference type="KEGG" id="bgy:BGLY_2051"/>
<dbReference type="GO" id="GO:0032259">
    <property type="term" value="P:methylation"/>
    <property type="evidence" value="ECO:0007669"/>
    <property type="project" value="UniProtKB-KW"/>
</dbReference>
<dbReference type="Pfam" id="PF01555">
    <property type="entry name" value="N6_N4_Mtase"/>
    <property type="match status" value="1"/>
</dbReference>
<dbReference type="GO" id="GO:0003677">
    <property type="term" value="F:DNA binding"/>
    <property type="evidence" value="ECO:0007669"/>
    <property type="project" value="UniProtKB-KW"/>
</dbReference>
<dbReference type="EMBL" id="CP035232">
    <property type="protein sequence ID" value="QAT65307.1"/>
    <property type="molecule type" value="Genomic_DNA"/>
</dbReference>
<dbReference type="GO" id="GO:0015667">
    <property type="term" value="F:site-specific DNA-methyltransferase (cytosine-N4-specific) activity"/>
    <property type="evidence" value="ECO:0007669"/>
    <property type="project" value="UniProtKB-EC"/>
</dbReference>
<feature type="domain" description="DNA methylase N-4/N-6" evidence="9">
    <location>
        <begin position="10"/>
        <end position="245"/>
    </location>
</feature>
<evidence type="ECO:0000259" key="9">
    <source>
        <dbReference type="Pfam" id="PF01555"/>
    </source>
</evidence>
<evidence type="ECO:0000313" key="11">
    <source>
        <dbReference type="Proteomes" id="UP000288675"/>
    </source>
</evidence>
<dbReference type="GO" id="GO:0008170">
    <property type="term" value="F:N-methyltransferase activity"/>
    <property type="evidence" value="ECO:0007669"/>
    <property type="project" value="InterPro"/>
</dbReference>
<reference evidence="10 11" key="1">
    <citation type="submission" date="2019-01" db="EMBL/GenBank/DDBJ databases">
        <title>Genome sequence of Bacillus glycinifermentans SRCM103574.</title>
        <authorList>
            <person name="Kong H.-J."/>
            <person name="Jeong S.-Y."/>
            <person name="Jeong D.-Y."/>
        </authorList>
    </citation>
    <scope>NUCLEOTIDE SEQUENCE [LARGE SCALE GENOMIC DNA]</scope>
    <source>
        <strain evidence="10 11">SRCM103574</strain>
    </source>
</reference>
<protein>
    <recommendedName>
        <fullName evidence="8">Methyltransferase</fullName>
        <ecNumber evidence="8">2.1.1.-</ecNumber>
    </recommendedName>
</protein>
<dbReference type="PANTHER" id="PTHR13370">
    <property type="entry name" value="RNA METHYLASE-RELATED"/>
    <property type="match status" value="1"/>
</dbReference>
<dbReference type="GO" id="GO:0009307">
    <property type="term" value="P:DNA restriction-modification system"/>
    <property type="evidence" value="ECO:0007669"/>
    <property type="project" value="UniProtKB-KW"/>
</dbReference>
<evidence type="ECO:0000256" key="3">
    <source>
        <dbReference type="ARBA" id="ARBA00022679"/>
    </source>
</evidence>
<comment type="catalytic activity">
    <reaction evidence="7">
        <text>a 2'-deoxycytidine in DNA + S-adenosyl-L-methionine = an N(4)-methyl-2'-deoxycytidine in DNA + S-adenosyl-L-homocysteine + H(+)</text>
        <dbReference type="Rhea" id="RHEA:16857"/>
        <dbReference type="Rhea" id="RHEA-COMP:11369"/>
        <dbReference type="Rhea" id="RHEA-COMP:13674"/>
        <dbReference type="ChEBI" id="CHEBI:15378"/>
        <dbReference type="ChEBI" id="CHEBI:57856"/>
        <dbReference type="ChEBI" id="CHEBI:59789"/>
        <dbReference type="ChEBI" id="CHEBI:85452"/>
        <dbReference type="ChEBI" id="CHEBI:137933"/>
        <dbReference type="EC" id="2.1.1.113"/>
    </reaction>
</comment>
<evidence type="ECO:0000313" key="10">
    <source>
        <dbReference type="EMBL" id="QAT65307.1"/>
    </source>
</evidence>
<dbReference type="Gene3D" id="3.40.50.150">
    <property type="entry name" value="Vaccinia Virus protein VP39"/>
    <property type="match status" value="1"/>
</dbReference>
<organism evidence="10 11">
    <name type="scientific">Bacillus glycinifermentans</name>
    <dbReference type="NCBI Taxonomy" id="1664069"/>
    <lineage>
        <taxon>Bacteria</taxon>
        <taxon>Bacillati</taxon>
        <taxon>Bacillota</taxon>
        <taxon>Bacilli</taxon>
        <taxon>Bacillales</taxon>
        <taxon>Bacillaceae</taxon>
        <taxon>Bacillus</taxon>
    </lineage>
</organism>
<dbReference type="RefSeq" id="WP_082094166.1">
    <property type="nucleotide sequence ID" value="NZ_CP035232.1"/>
</dbReference>
<dbReference type="Proteomes" id="UP000288675">
    <property type="component" value="Chromosome"/>
</dbReference>
<sequence length="253" mass="29007">MKEYIDSCSIDLTVTSPPYDDLRNYNGYSFNFEKTAEELYRITKKGGVVVWVVGDKTHKGSESGTSFKQALFFKEIGFNLHDTMIYRKENPLPQNHNRYEQEFEYMFVFSKGKPNVFNPKKEPCRTAGMKYDYSKRGGVASIEECNPAVRRKSVCLVTKDEKTKGNIWSYLVGMHKSTSDKIAFQHPAIFPEKLAEDHILSWSKEGDIVFDPFMGSGTTAKMAALNNRKYIGTEISKEYCEIANKRLSSYIKI</sequence>
<comment type="similarity">
    <text evidence="1">Belongs to the N(4)/N(6)-methyltransferase family. N(4) subfamily.</text>
</comment>
<dbReference type="InterPro" id="IPR001091">
    <property type="entry name" value="RM_Methyltransferase"/>
</dbReference>
<keyword evidence="5" id="KW-0680">Restriction system</keyword>
<dbReference type="GO" id="GO:0005737">
    <property type="term" value="C:cytoplasm"/>
    <property type="evidence" value="ECO:0007669"/>
    <property type="project" value="TreeGrafter"/>
</dbReference>
<proteinExistence type="inferred from homology"/>
<accession>A0AAJ4D2V3</accession>
<gene>
    <name evidence="10" type="ORF">EQZ20_10475</name>
</gene>
<dbReference type="InterPro" id="IPR002941">
    <property type="entry name" value="DNA_methylase_N4/N6"/>
</dbReference>
<evidence type="ECO:0000256" key="1">
    <source>
        <dbReference type="ARBA" id="ARBA00010203"/>
    </source>
</evidence>
<dbReference type="EC" id="2.1.1.-" evidence="8"/>
<dbReference type="SUPFAM" id="SSF53335">
    <property type="entry name" value="S-adenosyl-L-methionine-dependent methyltransferases"/>
    <property type="match status" value="1"/>
</dbReference>